<dbReference type="InterPro" id="IPR022425">
    <property type="entry name" value="FliI_clade2"/>
</dbReference>
<dbReference type="InterPro" id="IPR027417">
    <property type="entry name" value="P-loop_NTPase"/>
</dbReference>
<keyword evidence="13" id="KW-1185">Reference proteome</keyword>
<dbReference type="GO" id="GO:0008564">
    <property type="term" value="F:protein-exporting ATPase activity"/>
    <property type="evidence" value="ECO:0007669"/>
    <property type="project" value="UniProtKB-EC"/>
</dbReference>
<evidence type="ECO:0000313" key="12">
    <source>
        <dbReference type="EMBL" id="RHW33306.1"/>
    </source>
</evidence>
<dbReference type="OrthoDB" id="9803053at2"/>
<dbReference type="GO" id="GO:0005524">
    <property type="term" value="F:ATP binding"/>
    <property type="evidence" value="ECO:0007669"/>
    <property type="project" value="UniProtKB-KW"/>
</dbReference>
<dbReference type="CDD" id="cd01136">
    <property type="entry name" value="ATPase_flagellum-secretory_path_III"/>
    <property type="match status" value="1"/>
</dbReference>
<sequence length="441" mass="47540">MSKLNVKAYRDVLETVNPIKMNGKVTQVIGLTIESQGPDVKLGDICHILSPQQQKPIKAEVVGFRNHKVLLMPLDVLHSIAPGCDVVSTGKPLSVKVGMDLLGKVLDGLGNPMDGSAFPAGLLETGADNLPPNPLTRPRIVSPLSVGIRSIDGLLTVGKGQRVGVFAGSGVGKSTLLGMIARNTEADVNVIGLIGERGREVLDFIQRDLGQEGLKNSVVIVATSDQPALIRIKGAMVATAIAEFFRDQGMNVNLMLDSVTRFAMAQREIGLAIGEPPTTKGYTPSVFAMLPRLLERAGTNENGSITAFYTVLVDGDDMNEPIADSVRGILDGHIVLDRKIAQKGIYPAIDILASVSRVMKDIADKEHIQAAEMLKKHMSVYRKAEDLIQIGAYKRGTDRDIDKAMDVKGWIDEFIKQGTDESSSLDLTISQLLNQFGENEI</sequence>
<accession>A0A417YJI2</accession>
<dbReference type="GO" id="GO:0005737">
    <property type="term" value="C:cytoplasm"/>
    <property type="evidence" value="ECO:0007669"/>
    <property type="project" value="UniProtKB-SubCell"/>
</dbReference>
<dbReference type="InterPro" id="IPR040627">
    <property type="entry name" value="T3SS_ATPase_C"/>
</dbReference>
<dbReference type="FunFam" id="3.40.50.12240:FF:000002">
    <property type="entry name" value="Flagellum-specific ATP synthase FliI"/>
    <property type="match status" value="1"/>
</dbReference>
<keyword evidence="12" id="KW-0282">Flagellum</keyword>
<dbReference type="Pfam" id="PF02874">
    <property type="entry name" value="ATP-synt_ab_N"/>
    <property type="match status" value="1"/>
</dbReference>
<evidence type="ECO:0000256" key="2">
    <source>
        <dbReference type="ARBA" id="ARBA00022448"/>
    </source>
</evidence>
<comment type="caution">
    <text evidence="12">The sequence shown here is derived from an EMBL/GenBank/DDBJ whole genome shotgun (WGS) entry which is preliminary data.</text>
</comment>
<dbReference type="PANTHER" id="PTHR15184">
    <property type="entry name" value="ATP SYNTHASE"/>
    <property type="match status" value="1"/>
</dbReference>
<dbReference type="Pfam" id="PF00006">
    <property type="entry name" value="ATP-synt_ab"/>
    <property type="match status" value="1"/>
</dbReference>
<keyword evidence="3" id="KW-0963">Cytoplasm</keyword>
<feature type="domain" description="AAA+ ATPase" evidence="11">
    <location>
        <begin position="159"/>
        <end position="341"/>
    </location>
</feature>
<reference evidence="12 13" key="1">
    <citation type="journal article" date="2017" name="Int. J. Syst. Evol. Microbiol.">
        <title>Bacillus notoginsengisoli sp. nov., a novel bacterium isolated from the rhizosphere of Panax notoginseng.</title>
        <authorList>
            <person name="Zhang M.Y."/>
            <person name="Cheng J."/>
            <person name="Cai Y."/>
            <person name="Zhang T.Y."/>
            <person name="Wu Y.Y."/>
            <person name="Manikprabhu D."/>
            <person name="Li W.J."/>
            <person name="Zhang Y.X."/>
        </authorList>
    </citation>
    <scope>NUCLEOTIDE SEQUENCE [LARGE SCALE GENOMIC DNA]</scope>
    <source>
        <strain evidence="12 13">JCM 30743</strain>
    </source>
</reference>
<dbReference type="InterPro" id="IPR003593">
    <property type="entry name" value="AAA+_ATPase"/>
</dbReference>
<evidence type="ECO:0000256" key="5">
    <source>
        <dbReference type="ARBA" id="ARBA00022840"/>
    </source>
</evidence>
<dbReference type="GO" id="GO:0046933">
    <property type="term" value="F:proton-transporting ATP synthase activity, rotational mechanism"/>
    <property type="evidence" value="ECO:0007669"/>
    <property type="project" value="TreeGrafter"/>
</dbReference>
<keyword evidence="12" id="KW-0969">Cilium</keyword>
<dbReference type="EMBL" id="QWEG01000017">
    <property type="protein sequence ID" value="RHW33306.1"/>
    <property type="molecule type" value="Genomic_DNA"/>
</dbReference>
<dbReference type="SMART" id="SM00382">
    <property type="entry name" value="AAA"/>
    <property type="match status" value="1"/>
</dbReference>
<evidence type="ECO:0000256" key="6">
    <source>
        <dbReference type="ARBA" id="ARBA00022927"/>
    </source>
</evidence>
<evidence type="ECO:0000313" key="13">
    <source>
        <dbReference type="Proteomes" id="UP000284416"/>
    </source>
</evidence>
<dbReference type="GO" id="GO:0044780">
    <property type="term" value="P:bacterial-type flagellum assembly"/>
    <property type="evidence" value="ECO:0007669"/>
    <property type="project" value="InterPro"/>
</dbReference>
<dbReference type="NCBIfam" id="TIGR03497">
    <property type="entry name" value="FliI_clade2"/>
    <property type="match status" value="1"/>
</dbReference>
<keyword evidence="12" id="KW-0966">Cell projection</keyword>
<dbReference type="RefSeq" id="WP_118923960.1">
    <property type="nucleotide sequence ID" value="NZ_QWEG01000017.1"/>
</dbReference>
<name>A0A417YJI2_9BACI</name>
<dbReference type="Proteomes" id="UP000284416">
    <property type="component" value="Unassembled WGS sequence"/>
</dbReference>
<dbReference type="InterPro" id="IPR050053">
    <property type="entry name" value="ATPase_alpha/beta_chains"/>
</dbReference>
<comment type="catalytic activity">
    <reaction evidence="10">
        <text>ATP + H2O + cellular proteinSide 1 = ADP + phosphate + cellular proteinSide 2.</text>
        <dbReference type="EC" id="7.4.2.8"/>
    </reaction>
</comment>
<dbReference type="GO" id="GO:0071973">
    <property type="term" value="P:bacterial-type flagellum-dependent cell motility"/>
    <property type="evidence" value="ECO:0007669"/>
    <property type="project" value="InterPro"/>
</dbReference>
<dbReference type="InterPro" id="IPR020003">
    <property type="entry name" value="ATPase_a/bsu_AS"/>
</dbReference>
<dbReference type="PROSITE" id="PS00152">
    <property type="entry name" value="ATPASE_ALPHA_BETA"/>
    <property type="match status" value="1"/>
</dbReference>
<dbReference type="AlphaFoldDB" id="A0A417YJI2"/>
<keyword evidence="8" id="KW-0406">Ion transport</keyword>
<dbReference type="InterPro" id="IPR004100">
    <property type="entry name" value="ATPase_F1/V1/A1_a/bsu_N"/>
</dbReference>
<protein>
    <submittedName>
        <fullName evidence="12">Flagellar protein export ATPase FliI</fullName>
    </submittedName>
</protein>
<comment type="subcellular location">
    <subcellularLocation>
        <location evidence="1">Cytoplasm</location>
    </subcellularLocation>
</comment>
<organism evidence="12 13">
    <name type="scientific">Neobacillus notoginsengisoli</name>
    <dbReference type="NCBI Taxonomy" id="1578198"/>
    <lineage>
        <taxon>Bacteria</taxon>
        <taxon>Bacillati</taxon>
        <taxon>Bacillota</taxon>
        <taxon>Bacilli</taxon>
        <taxon>Bacillales</taxon>
        <taxon>Bacillaceae</taxon>
        <taxon>Neobacillus</taxon>
    </lineage>
</organism>
<dbReference type="SUPFAM" id="SSF52540">
    <property type="entry name" value="P-loop containing nucleoside triphosphate hydrolases"/>
    <property type="match status" value="1"/>
</dbReference>
<evidence type="ECO:0000256" key="1">
    <source>
        <dbReference type="ARBA" id="ARBA00004496"/>
    </source>
</evidence>
<evidence type="ECO:0000256" key="3">
    <source>
        <dbReference type="ARBA" id="ARBA00022490"/>
    </source>
</evidence>
<gene>
    <name evidence="12" type="primary">fliI</name>
    <name evidence="12" type="ORF">D1B31_20540</name>
</gene>
<dbReference type="GO" id="GO:0030254">
    <property type="term" value="P:protein secretion by the type III secretion system"/>
    <property type="evidence" value="ECO:0007669"/>
    <property type="project" value="InterPro"/>
</dbReference>
<dbReference type="NCBIfam" id="TIGR01026">
    <property type="entry name" value="fliI_yscN"/>
    <property type="match status" value="1"/>
</dbReference>
<evidence type="ECO:0000256" key="9">
    <source>
        <dbReference type="ARBA" id="ARBA00023310"/>
    </source>
</evidence>
<dbReference type="GO" id="GO:0030257">
    <property type="term" value="C:type III protein secretion system complex"/>
    <property type="evidence" value="ECO:0007669"/>
    <property type="project" value="InterPro"/>
</dbReference>
<keyword evidence="6" id="KW-0653">Protein transport</keyword>
<keyword evidence="2" id="KW-0813">Transport</keyword>
<dbReference type="InterPro" id="IPR000194">
    <property type="entry name" value="ATPase_F1/V1/A1_a/bsu_nucl-bd"/>
</dbReference>
<dbReference type="InterPro" id="IPR005714">
    <property type="entry name" value="ATPase_T3SS_FliI/YscN"/>
</dbReference>
<evidence type="ECO:0000256" key="10">
    <source>
        <dbReference type="ARBA" id="ARBA00034006"/>
    </source>
</evidence>
<keyword evidence="4" id="KW-0547">Nucleotide-binding</keyword>
<evidence type="ECO:0000259" key="11">
    <source>
        <dbReference type="SMART" id="SM00382"/>
    </source>
</evidence>
<dbReference type="PANTHER" id="PTHR15184:SF9">
    <property type="entry name" value="SPI-1 TYPE 3 SECRETION SYSTEM ATPASE"/>
    <property type="match status" value="1"/>
</dbReference>
<proteinExistence type="predicted"/>
<dbReference type="GO" id="GO:0016887">
    <property type="term" value="F:ATP hydrolysis activity"/>
    <property type="evidence" value="ECO:0007669"/>
    <property type="project" value="InterPro"/>
</dbReference>
<evidence type="ECO:0000256" key="4">
    <source>
        <dbReference type="ARBA" id="ARBA00022741"/>
    </source>
</evidence>
<keyword evidence="9" id="KW-0066">ATP synthesis</keyword>
<dbReference type="Pfam" id="PF18269">
    <property type="entry name" value="T3SS_ATPase_C"/>
    <property type="match status" value="1"/>
</dbReference>
<dbReference type="Gene3D" id="3.40.50.12240">
    <property type="match status" value="1"/>
</dbReference>
<keyword evidence="7" id="KW-1278">Translocase</keyword>
<evidence type="ECO:0000256" key="8">
    <source>
        <dbReference type="ARBA" id="ARBA00023065"/>
    </source>
</evidence>
<keyword evidence="5" id="KW-0067">ATP-binding</keyword>
<evidence type="ECO:0000256" key="7">
    <source>
        <dbReference type="ARBA" id="ARBA00022967"/>
    </source>
</evidence>
<dbReference type="CDD" id="cd18117">
    <property type="entry name" value="ATP-synt_flagellum-secretory_path_III_N"/>
    <property type="match status" value="1"/>
</dbReference>